<dbReference type="AlphaFoldDB" id="A0A558DM15"/>
<evidence type="ECO:0000313" key="7">
    <source>
        <dbReference type="Proteomes" id="UP000316649"/>
    </source>
</evidence>
<dbReference type="Gene3D" id="3.40.50.2000">
    <property type="entry name" value="Glycogen Phosphorylase B"/>
    <property type="match status" value="2"/>
</dbReference>
<dbReference type="SUPFAM" id="SSF53756">
    <property type="entry name" value="UDP-Glycosyltransferase/glycogen phosphorylase"/>
    <property type="match status" value="1"/>
</dbReference>
<feature type="domain" description="Starch synthase catalytic" evidence="5">
    <location>
        <begin position="11"/>
        <end position="245"/>
    </location>
</feature>
<organism evidence="6 7">
    <name type="scientific">Sedimenticola selenatireducens</name>
    <dbReference type="NCBI Taxonomy" id="191960"/>
    <lineage>
        <taxon>Bacteria</taxon>
        <taxon>Pseudomonadati</taxon>
        <taxon>Pseudomonadota</taxon>
        <taxon>Gammaproteobacteria</taxon>
        <taxon>Chromatiales</taxon>
        <taxon>Sedimenticolaceae</taxon>
        <taxon>Sedimenticola</taxon>
    </lineage>
</organism>
<evidence type="ECO:0000256" key="4">
    <source>
        <dbReference type="ARBA" id="ARBA00022679"/>
    </source>
</evidence>
<dbReference type="Proteomes" id="UP000316649">
    <property type="component" value="Unassembled WGS sequence"/>
</dbReference>
<name>A0A558DM15_9GAMM</name>
<comment type="caution">
    <text evidence="6">The sequence shown here is derived from an EMBL/GenBank/DDBJ whole genome shotgun (WGS) entry which is preliminary data.</text>
</comment>
<dbReference type="OrthoDB" id="9808590at2"/>
<dbReference type="PANTHER" id="PTHR45825">
    <property type="entry name" value="GRANULE-BOUND STARCH SYNTHASE 1, CHLOROPLASTIC/AMYLOPLASTIC"/>
    <property type="match status" value="1"/>
</dbReference>
<gene>
    <name evidence="6" type="ORF">FHP88_00560</name>
</gene>
<evidence type="ECO:0000313" key="6">
    <source>
        <dbReference type="EMBL" id="TVO78687.1"/>
    </source>
</evidence>
<dbReference type="GO" id="GO:0005829">
    <property type="term" value="C:cytosol"/>
    <property type="evidence" value="ECO:0007669"/>
    <property type="project" value="TreeGrafter"/>
</dbReference>
<sequence length="500" mass="55320">MNNNLSLTPFRILVASSEAQSLMGSDALAEFVTTLSYTLGAMGHDIRLVLPAYPHLIAQAKRFTQQSRVCVAGSTHTARILQGKLNPNITVYLIDIPGQFDTPVNHGSYNETSSWRNEHLAFGWFSRVVTLMAVNQAGLNWQPDLLHCNGWQSALAIALLAGEWSRPTTVYTLHENQHPFLTSEQITPLSIPVELLKTGTLAIDGHFSFERGALLTADHITTPSPGYCIELVNEQTSYPLAGLLKTRLERFSAAPAGIDYHRWSPTTDPHIEQHFDSSSFELKRMNRQRLLSEFGIELNDHDLLISYIGSSITPLESDLLIKLLPRLEQFTPLKLLAAVPGPDEYIEKLKKRSETLASSFVLQVDKDDEPLKHRIIAGSDCLLLPDQSYTSPFLAQCALSYGTVPIVHGTGSMQEVLTDATPSNLLHGVATGFLYSENTLEQLLQALGRVHAFHAKPAIWWKKLALHGMNQSFHPSETAHGYLKIYQSAIDNPAASPATE</sequence>
<accession>A0A558DM15</accession>
<dbReference type="RefSeq" id="WP_144357045.1">
    <property type="nucleotide sequence ID" value="NZ_VMNH01000002.1"/>
</dbReference>
<dbReference type="PANTHER" id="PTHR45825:SF11">
    <property type="entry name" value="ALPHA AMYLASE DOMAIN-CONTAINING PROTEIN"/>
    <property type="match status" value="1"/>
</dbReference>
<evidence type="ECO:0000256" key="2">
    <source>
        <dbReference type="ARBA" id="ARBA00012588"/>
    </source>
</evidence>
<proteinExistence type="predicted"/>
<keyword evidence="3" id="KW-0328">Glycosyltransferase</keyword>
<reference evidence="6 7" key="1">
    <citation type="submission" date="2019-07" db="EMBL/GenBank/DDBJ databases">
        <title>The pathways for chlorine oxyanion respiration interact through the shared metabolite chlorate.</title>
        <authorList>
            <person name="Barnum T.P."/>
            <person name="Cheng Y."/>
            <person name="Hill K.A."/>
            <person name="Lucas L.N."/>
            <person name="Carlson H.K."/>
            <person name="Coates J.D."/>
        </authorList>
    </citation>
    <scope>NUCLEOTIDE SEQUENCE [LARGE SCALE GENOMIC DNA]</scope>
    <source>
        <strain evidence="6 7">BK-1</strain>
    </source>
</reference>
<evidence type="ECO:0000256" key="3">
    <source>
        <dbReference type="ARBA" id="ARBA00022676"/>
    </source>
</evidence>
<dbReference type="GO" id="GO:0009011">
    <property type="term" value="F:alpha-1,4-glucan glucosyltransferase (ADP-glucose donor) activity"/>
    <property type="evidence" value="ECO:0007669"/>
    <property type="project" value="UniProtKB-EC"/>
</dbReference>
<dbReference type="Pfam" id="PF08323">
    <property type="entry name" value="Glyco_transf_5"/>
    <property type="match status" value="1"/>
</dbReference>
<evidence type="ECO:0000256" key="1">
    <source>
        <dbReference type="ARBA" id="ARBA00001478"/>
    </source>
</evidence>
<dbReference type="EMBL" id="VMNH01000002">
    <property type="protein sequence ID" value="TVO78687.1"/>
    <property type="molecule type" value="Genomic_DNA"/>
</dbReference>
<keyword evidence="7" id="KW-1185">Reference proteome</keyword>
<protein>
    <recommendedName>
        <fullName evidence="2">starch synthase</fullName>
        <ecNumber evidence="2">2.4.1.21</ecNumber>
    </recommendedName>
</protein>
<comment type="catalytic activity">
    <reaction evidence="1">
        <text>[(1-&gt;4)-alpha-D-glucosyl](n) + ADP-alpha-D-glucose = [(1-&gt;4)-alpha-D-glucosyl](n+1) + ADP + H(+)</text>
        <dbReference type="Rhea" id="RHEA:18189"/>
        <dbReference type="Rhea" id="RHEA-COMP:9584"/>
        <dbReference type="Rhea" id="RHEA-COMP:9587"/>
        <dbReference type="ChEBI" id="CHEBI:15378"/>
        <dbReference type="ChEBI" id="CHEBI:15444"/>
        <dbReference type="ChEBI" id="CHEBI:57498"/>
        <dbReference type="ChEBI" id="CHEBI:456216"/>
        <dbReference type="EC" id="2.4.1.21"/>
    </reaction>
</comment>
<evidence type="ECO:0000259" key="5">
    <source>
        <dbReference type="Pfam" id="PF08323"/>
    </source>
</evidence>
<keyword evidence="4" id="KW-0808">Transferase</keyword>
<dbReference type="EC" id="2.4.1.21" evidence="2"/>
<dbReference type="InterPro" id="IPR013534">
    <property type="entry name" value="Starch_synth_cat_dom"/>
</dbReference>
<dbReference type="GO" id="GO:0005978">
    <property type="term" value="P:glycogen biosynthetic process"/>
    <property type="evidence" value="ECO:0007669"/>
    <property type="project" value="TreeGrafter"/>
</dbReference>